<proteinExistence type="inferred from homology"/>
<dbReference type="Proteomes" id="UP000489190">
    <property type="component" value="Unassembled WGS sequence"/>
</dbReference>
<evidence type="ECO:0000256" key="3">
    <source>
        <dbReference type="ARBA" id="ARBA00023125"/>
    </source>
</evidence>
<gene>
    <name evidence="6" type="ORF">GHO39_21180</name>
</gene>
<dbReference type="GO" id="GO:0003677">
    <property type="term" value="F:DNA binding"/>
    <property type="evidence" value="ECO:0007669"/>
    <property type="project" value="UniProtKB-KW"/>
</dbReference>
<keyword evidence="3" id="KW-0238">DNA-binding</keyword>
<keyword evidence="4" id="KW-0804">Transcription</keyword>
<dbReference type="PANTHER" id="PTHR30419:SF8">
    <property type="entry name" value="NITROGEN ASSIMILATION TRANSCRIPTIONAL ACTIVATOR-RELATED"/>
    <property type="match status" value="1"/>
</dbReference>
<evidence type="ECO:0000256" key="2">
    <source>
        <dbReference type="ARBA" id="ARBA00023015"/>
    </source>
</evidence>
<dbReference type="FunFam" id="1.10.10.10:FF:000001">
    <property type="entry name" value="LysR family transcriptional regulator"/>
    <property type="match status" value="1"/>
</dbReference>
<protein>
    <submittedName>
        <fullName evidence="6">LysR family transcriptional regulator</fullName>
    </submittedName>
</protein>
<dbReference type="EMBL" id="WIWI01000068">
    <property type="protein sequence ID" value="MQT91631.1"/>
    <property type="molecule type" value="Genomic_DNA"/>
</dbReference>
<dbReference type="RefSeq" id="WP_153330270.1">
    <property type="nucleotide sequence ID" value="NZ_WIWI01000068.1"/>
</dbReference>
<dbReference type="InterPro" id="IPR050950">
    <property type="entry name" value="HTH-type_LysR_regulators"/>
</dbReference>
<evidence type="ECO:0000259" key="5">
    <source>
        <dbReference type="PROSITE" id="PS50931"/>
    </source>
</evidence>
<sequence>MKSVDAIVRRVTLRELRLLAAIAHSGSILKAAQEVGLSQPALSKALADLEETLGVRLFDRTNRGVEPTPHGSVFIRRALAVFDEMRRGVEEGVVSRKPRNFRQPINMALSRARSMRSCIACMTS</sequence>
<dbReference type="InterPro" id="IPR036388">
    <property type="entry name" value="WH-like_DNA-bd_sf"/>
</dbReference>
<dbReference type="SUPFAM" id="SSF46785">
    <property type="entry name" value="Winged helix' DNA-binding domain"/>
    <property type="match status" value="1"/>
</dbReference>
<feature type="domain" description="HTH lysR-type" evidence="5">
    <location>
        <begin position="11"/>
        <end position="68"/>
    </location>
</feature>
<evidence type="ECO:0000313" key="7">
    <source>
        <dbReference type="Proteomes" id="UP000489190"/>
    </source>
</evidence>
<dbReference type="PRINTS" id="PR00039">
    <property type="entry name" value="HTHLYSR"/>
</dbReference>
<dbReference type="AlphaFoldDB" id="A0A7X1XHG5"/>
<dbReference type="Pfam" id="PF00126">
    <property type="entry name" value="HTH_1"/>
    <property type="match status" value="1"/>
</dbReference>
<comment type="caution">
    <text evidence="6">The sequence shown here is derived from an EMBL/GenBank/DDBJ whole genome shotgun (WGS) entry which is preliminary data.</text>
</comment>
<dbReference type="InterPro" id="IPR036390">
    <property type="entry name" value="WH_DNA-bd_sf"/>
</dbReference>
<evidence type="ECO:0000256" key="1">
    <source>
        <dbReference type="ARBA" id="ARBA00009437"/>
    </source>
</evidence>
<accession>A0A7X1XHG5</accession>
<dbReference type="PROSITE" id="PS50931">
    <property type="entry name" value="HTH_LYSR"/>
    <property type="match status" value="1"/>
</dbReference>
<dbReference type="GO" id="GO:0005829">
    <property type="term" value="C:cytosol"/>
    <property type="evidence" value="ECO:0007669"/>
    <property type="project" value="TreeGrafter"/>
</dbReference>
<keyword evidence="2" id="KW-0805">Transcription regulation</keyword>
<comment type="similarity">
    <text evidence="1">Belongs to the LysR transcriptional regulatory family.</text>
</comment>
<dbReference type="PANTHER" id="PTHR30419">
    <property type="entry name" value="HTH-TYPE TRANSCRIPTIONAL REGULATOR YBHD"/>
    <property type="match status" value="1"/>
</dbReference>
<feature type="non-terminal residue" evidence="6">
    <location>
        <position position="124"/>
    </location>
</feature>
<organism evidence="6 7">
    <name type="scientific">Pseudomonas helleri</name>
    <dbReference type="NCBI Taxonomy" id="1608996"/>
    <lineage>
        <taxon>Bacteria</taxon>
        <taxon>Pseudomonadati</taxon>
        <taxon>Pseudomonadota</taxon>
        <taxon>Gammaproteobacteria</taxon>
        <taxon>Pseudomonadales</taxon>
        <taxon>Pseudomonadaceae</taxon>
        <taxon>Pseudomonas</taxon>
    </lineage>
</organism>
<dbReference type="GO" id="GO:0003700">
    <property type="term" value="F:DNA-binding transcription factor activity"/>
    <property type="evidence" value="ECO:0007669"/>
    <property type="project" value="InterPro"/>
</dbReference>
<dbReference type="Gene3D" id="1.10.10.10">
    <property type="entry name" value="Winged helix-like DNA-binding domain superfamily/Winged helix DNA-binding domain"/>
    <property type="match status" value="1"/>
</dbReference>
<reference evidence="6 7" key="1">
    <citation type="submission" date="2019-10" db="EMBL/GenBank/DDBJ databases">
        <title>Evaluation of single-gene subtyping targets for Pseudomonas.</title>
        <authorList>
            <person name="Reichler S.J."/>
            <person name="Orsi R.H."/>
            <person name="Wiedmann M."/>
            <person name="Martin N.H."/>
            <person name="Murphy S.I."/>
        </authorList>
    </citation>
    <scope>NUCLEOTIDE SEQUENCE [LARGE SCALE GENOMIC DNA]</scope>
    <source>
        <strain evidence="6 7">FSL R10-3254</strain>
    </source>
</reference>
<name>A0A7X1XHG5_9PSED</name>
<dbReference type="InterPro" id="IPR000847">
    <property type="entry name" value="LysR_HTH_N"/>
</dbReference>
<evidence type="ECO:0000256" key="4">
    <source>
        <dbReference type="ARBA" id="ARBA00023163"/>
    </source>
</evidence>
<evidence type="ECO:0000313" key="6">
    <source>
        <dbReference type="EMBL" id="MQT91631.1"/>
    </source>
</evidence>